<dbReference type="EMBL" id="JBBUTG010000056">
    <property type="protein sequence ID" value="MEK8035036.1"/>
    <property type="molecule type" value="Genomic_DNA"/>
</dbReference>
<dbReference type="Proteomes" id="UP001371218">
    <property type="component" value="Unassembled WGS sequence"/>
</dbReference>
<dbReference type="RefSeq" id="WP_341429471.1">
    <property type="nucleotide sequence ID" value="NZ_JBBUTG010000056.1"/>
</dbReference>
<proteinExistence type="predicted"/>
<name>A0ABU9BYG7_9BURK</name>
<evidence type="ECO:0000313" key="2">
    <source>
        <dbReference type="EMBL" id="MEK8035036.1"/>
    </source>
</evidence>
<dbReference type="InterPro" id="IPR052567">
    <property type="entry name" value="OP_Dioxygenase"/>
</dbReference>
<evidence type="ECO:0000259" key="1">
    <source>
        <dbReference type="Pfam" id="PF01966"/>
    </source>
</evidence>
<dbReference type="InterPro" id="IPR003607">
    <property type="entry name" value="HD/PDEase_dom"/>
</dbReference>
<protein>
    <submittedName>
        <fullName evidence="2">HD domain-containing protein</fullName>
    </submittedName>
</protein>
<organism evidence="2 3">
    <name type="scientific">Ideonella lacteola</name>
    <dbReference type="NCBI Taxonomy" id="2984193"/>
    <lineage>
        <taxon>Bacteria</taxon>
        <taxon>Pseudomonadati</taxon>
        <taxon>Pseudomonadota</taxon>
        <taxon>Betaproteobacteria</taxon>
        <taxon>Burkholderiales</taxon>
        <taxon>Sphaerotilaceae</taxon>
        <taxon>Ideonella</taxon>
    </lineage>
</organism>
<dbReference type="PANTHER" id="PTHR40202">
    <property type="match status" value="1"/>
</dbReference>
<gene>
    <name evidence="2" type="ORF">AACH06_29825</name>
</gene>
<sequence length="213" mass="23238">MVSTISRPVRSNTTLQIDRVLALFRARGHSLHDDGGGLSHMEHGLRCAKLAEEAGAPVPLIAAALLHDIGHLLDRSEGNDANRTGDRHAAAGANLLDAVLGPTVAFPVRWHQDARRWLATSRTHCRLLSYESRRAALRDGGVMGKFERETFLCRPFSSESITLCLWEERAKGVRGATPSLEHFARLIQGHFVPTDGVVGIPAGYSSNPVRPLE</sequence>
<dbReference type="Pfam" id="PF01966">
    <property type="entry name" value="HD"/>
    <property type="match status" value="1"/>
</dbReference>
<dbReference type="SUPFAM" id="SSF109604">
    <property type="entry name" value="HD-domain/PDEase-like"/>
    <property type="match status" value="1"/>
</dbReference>
<dbReference type="PANTHER" id="PTHR40202:SF1">
    <property type="entry name" value="HD DOMAIN-CONTAINING PROTEIN"/>
    <property type="match status" value="1"/>
</dbReference>
<keyword evidence="3" id="KW-1185">Reference proteome</keyword>
<reference evidence="2 3" key="1">
    <citation type="submission" date="2024-04" db="EMBL/GenBank/DDBJ databases">
        <title>Novel species of the genus Ideonella isolated from streams.</title>
        <authorList>
            <person name="Lu H."/>
        </authorList>
    </citation>
    <scope>NUCLEOTIDE SEQUENCE [LARGE SCALE GENOMIC DNA]</scope>
    <source>
        <strain evidence="2 3">DXS29W</strain>
    </source>
</reference>
<evidence type="ECO:0000313" key="3">
    <source>
        <dbReference type="Proteomes" id="UP001371218"/>
    </source>
</evidence>
<accession>A0ABU9BYG7</accession>
<comment type="caution">
    <text evidence="2">The sequence shown here is derived from an EMBL/GenBank/DDBJ whole genome shotgun (WGS) entry which is preliminary data.</text>
</comment>
<dbReference type="CDD" id="cd00077">
    <property type="entry name" value="HDc"/>
    <property type="match status" value="1"/>
</dbReference>
<dbReference type="InterPro" id="IPR006674">
    <property type="entry name" value="HD_domain"/>
</dbReference>
<dbReference type="Gene3D" id="1.10.3210.10">
    <property type="entry name" value="Hypothetical protein af1432"/>
    <property type="match status" value="1"/>
</dbReference>
<feature type="domain" description="HD" evidence="1">
    <location>
        <begin position="42"/>
        <end position="116"/>
    </location>
</feature>